<evidence type="ECO:0000313" key="3">
    <source>
        <dbReference type="Proteomes" id="UP000285232"/>
    </source>
</evidence>
<dbReference type="EMBL" id="RAHX01000001">
    <property type="protein sequence ID" value="RJY07959.1"/>
    <property type="molecule type" value="Genomic_DNA"/>
</dbReference>
<dbReference type="OrthoDB" id="7424801at2"/>
<dbReference type="Proteomes" id="UP000285232">
    <property type="component" value="Unassembled WGS sequence"/>
</dbReference>
<reference evidence="2 3" key="1">
    <citation type="journal article" date="2017" name="Int. J. Syst. Evol. Microbiol.">
        <title>Erythrobacter aquimixticola sp. nov., isolated from the junction between the ocean and a freshwater spring.</title>
        <authorList>
            <person name="Park S."/>
            <person name="Jung Y.T."/>
            <person name="Choi S.J."/>
            <person name="Yoon J.H."/>
        </authorList>
    </citation>
    <scope>NUCLEOTIDE SEQUENCE [LARGE SCALE GENOMIC DNA]</scope>
    <source>
        <strain evidence="2 3">JSSK-14</strain>
    </source>
</reference>
<gene>
    <name evidence="2" type="ORF">D6201_00055</name>
</gene>
<evidence type="ECO:0000313" key="2">
    <source>
        <dbReference type="EMBL" id="RJY07959.1"/>
    </source>
</evidence>
<name>A0A419RQA0_9SPHN</name>
<protein>
    <submittedName>
        <fullName evidence="2">Uroporphyrinogen-III synthase</fullName>
    </submittedName>
</protein>
<dbReference type="Pfam" id="PF02602">
    <property type="entry name" value="HEM4"/>
    <property type="match status" value="1"/>
</dbReference>
<sequence length="223" mass="23604">MIFAIRPEPGLQATLQAARELGLAIIGRPLFEVVPLRWTAPDAEDFDALLVGSANAFRHGGGALESLSGLPVHAVGEATALAAREAGFMVGRTGQGGLQALIDRAKKTTRFLRLAGSEHVALDVPADMTVTTRILYEVRALPLTGSDEVSLRASEPLVLLHSAAAARHFASECERRELDKTRIALACIGPRVADAAGDGWRACEAAPQPNDTALLALARDMCH</sequence>
<keyword evidence="3" id="KW-1185">Reference proteome</keyword>
<dbReference type="RefSeq" id="WP_120046850.1">
    <property type="nucleotide sequence ID" value="NZ_RAHX01000001.1"/>
</dbReference>
<dbReference type="AlphaFoldDB" id="A0A419RQA0"/>
<dbReference type="GO" id="GO:0004852">
    <property type="term" value="F:uroporphyrinogen-III synthase activity"/>
    <property type="evidence" value="ECO:0007669"/>
    <property type="project" value="InterPro"/>
</dbReference>
<organism evidence="2 3">
    <name type="scientific">Aurantiacibacter aquimixticola</name>
    <dbReference type="NCBI Taxonomy" id="1958945"/>
    <lineage>
        <taxon>Bacteria</taxon>
        <taxon>Pseudomonadati</taxon>
        <taxon>Pseudomonadota</taxon>
        <taxon>Alphaproteobacteria</taxon>
        <taxon>Sphingomonadales</taxon>
        <taxon>Erythrobacteraceae</taxon>
        <taxon>Aurantiacibacter</taxon>
    </lineage>
</organism>
<comment type="caution">
    <text evidence="2">The sequence shown here is derived from an EMBL/GenBank/DDBJ whole genome shotgun (WGS) entry which is preliminary data.</text>
</comment>
<accession>A0A419RQA0</accession>
<proteinExistence type="predicted"/>
<dbReference type="SUPFAM" id="SSF69618">
    <property type="entry name" value="HemD-like"/>
    <property type="match status" value="1"/>
</dbReference>
<dbReference type="CDD" id="cd06578">
    <property type="entry name" value="HemD"/>
    <property type="match status" value="1"/>
</dbReference>
<dbReference type="GO" id="GO:0033014">
    <property type="term" value="P:tetrapyrrole biosynthetic process"/>
    <property type="evidence" value="ECO:0007669"/>
    <property type="project" value="InterPro"/>
</dbReference>
<dbReference type="InterPro" id="IPR036108">
    <property type="entry name" value="4pyrrol_syn_uPrphyn_synt_sf"/>
</dbReference>
<dbReference type="Gene3D" id="3.40.50.10090">
    <property type="match status" value="2"/>
</dbReference>
<dbReference type="InterPro" id="IPR003754">
    <property type="entry name" value="4pyrrol_synth_uPrphyn_synth"/>
</dbReference>
<feature type="domain" description="Tetrapyrrole biosynthesis uroporphyrinogen III synthase" evidence="1">
    <location>
        <begin position="16"/>
        <end position="215"/>
    </location>
</feature>
<evidence type="ECO:0000259" key="1">
    <source>
        <dbReference type="Pfam" id="PF02602"/>
    </source>
</evidence>